<dbReference type="InterPro" id="IPR005112">
    <property type="entry name" value="dDENN_dom"/>
</dbReference>
<keyword evidence="11" id="KW-1185">Reference proteome</keyword>
<evidence type="ECO:0000256" key="5">
    <source>
        <dbReference type="PROSITE-ProRule" id="PRU00152"/>
    </source>
</evidence>
<dbReference type="InterPro" id="IPR001024">
    <property type="entry name" value="PLAT/LH2_dom"/>
</dbReference>
<dbReference type="Pfam" id="PF01477">
    <property type="entry name" value="PLAT"/>
    <property type="match status" value="1"/>
</dbReference>
<dbReference type="CDD" id="cd01757">
    <property type="entry name" value="PLAT_RAB6IP1"/>
    <property type="match status" value="1"/>
</dbReference>
<keyword evidence="3" id="KW-0677">Repeat</keyword>
<keyword evidence="4" id="KW-0472">Membrane</keyword>
<dbReference type="InterPro" id="IPR036392">
    <property type="entry name" value="PLAT/LH2_dom_sf"/>
</dbReference>
<dbReference type="PROSITE" id="PS50095">
    <property type="entry name" value="PLAT"/>
    <property type="match status" value="1"/>
</dbReference>
<dbReference type="InterPro" id="IPR037213">
    <property type="entry name" value="Run_dom_sf"/>
</dbReference>
<feature type="domain" description="UDENN" evidence="8">
    <location>
        <begin position="1"/>
        <end position="554"/>
    </location>
</feature>
<comment type="similarity">
    <text evidence="2">Belongs to the RAB6IP1 family.</text>
</comment>
<dbReference type="InterPro" id="IPR047278">
    <property type="entry name" value="DEN5A/B"/>
</dbReference>
<accession>A0ABY7EK99</accession>
<dbReference type="InterPro" id="IPR043153">
    <property type="entry name" value="DENN_C"/>
</dbReference>
<evidence type="ECO:0000256" key="3">
    <source>
        <dbReference type="ARBA" id="ARBA00022737"/>
    </source>
</evidence>
<dbReference type="Gene3D" id="2.60.60.20">
    <property type="entry name" value="PLAT/LH2 domain"/>
    <property type="match status" value="1"/>
</dbReference>
<evidence type="ECO:0000259" key="7">
    <source>
        <dbReference type="PROSITE" id="PS50095"/>
    </source>
</evidence>
<name>A0ABY7EK99_MYAAR</name>
<dbReference type="SUPFAM" id="SSF140741">
    <property type="entry name" value="RUN domain-like"/>
    <property type="match status" value="3"/>
</dbReference>
<evidence type="ECO:0000256" key="1">
    <source>
        <dbReference type="ARBA" id="ARBA00004370"/>
    </source>
</evidence>
<dbReference type="Pfam" id="PF02759">
    <property type="entry name" value="RUN"/>
    <property type="match status" value="2"/>
</dbReference>
<dbReference type="SMART" id="SM00801">
    <property type="entry name" value="dDENN"/>
    <property type="match status" value="1"/>
</dbReference>
<feature type="region of interest" description="Disordered" evidence="6">
    <location>
        <begin position="370"/>
        <end position="393"/>
    </location>
</feature>
<feature type="domain" description="RUN" evidence="9">
    <location>
        <begin position="827"/>
        <end position="1060"/>
    </location>
</feature>
<dbReference type="SMART" id="SM00593">
    <property type="entry name" value="RUN"/>
    <property type="match status" value="2"/>
</dbReference>
<feature type="domain" description="PLAT" evidence="7">
    <location>
        <begin position="1064"/>
        <end position="1172"/>
    </location>
</feature>
<comment type="caution">
    <text evidence="5">Lacks conserved residue(s) required for the propagation of feature annotation.</text>
</comment>
<proteinExistence type="inferred from homology"/>
<feature type="domain" description="RUN" evidence="9">
    <location>
        <begin position="1266"/>
        <end position="1417"/>
    </location>
</feature>
<evidence type="ECO:0000256" key="2">
    <source>
        <dbReference type="ARBA" id="ARBA00006664"/>
    </source>
</evidence>
<feature type="non-terminal residue" evidence="10">
    <location>
        <position position="1"/>
    </location>
</feature>
<dbReference type="Pfam" id="PF03456">
    <property type="entry name" value="uDENN"/>
    <property type="match status" value="1"/>
</dbReference>
<dbReference type="Gene3D" id="3.40.50.11500">
    <property type="match status" value="1"/>
</dbReference>
<organism evidence="10 11">
    <name type="scientific">Mya arenaria</name>
    <name type="common">Soft-shell clam</name>
    <dbReference type="NCBI Taxonomy" id="6604"/>
    <lineage>
        <taxon>Eukaryota</taxon>
        <taxon>Metazoa</taxon>
        <taxon>Spiralia</taxon>
        <taxon>Lophotrochozoa</taxon>
        <taxon>Mollusca</taxon>
        <taxon>Bivalvia</taxon>
        <taxon>Autobranchia</taxon>
        <taxon>Heteroconchia</taxon>
        <taxon>Euheterodonta</taxon>
        <taxon>Imparidentia</taxon>
        <taxon>Neoheterodontei</taxon>
        <taxon>Myida</taxon>
        <taxon>Myoidea</taxon>
        <taxon>Myidae</taxon>
        <taxon>Mya</taxon>
    </lineage>
</organism>
<gene>
    <name evidence="10" type="ORF">MAR_019154</name>
</gene>
<dbReference type="InterPro" id="IPR004012">
    <property type="entry name" value="Run_dom"/>
</dbReference>
<dbReference type="Proteomes" id="UP001164746">
    <property type="component" value="Chromosome 6"/>
</dbReference>
<dbReference type="Pfam" id="PF02141">
    <property type="entry name" value="DENN"/>
    <property type="match status" value="1"/>
</dbReference>
<reference evidence="10" key="1">
    <citation type="submission" date="2022-11" db="EMBL/GenBank/DDBJ databases">
        <title>Centuries of genome instability and evolution in soft-shell clam transmissible cancer (bioRxiv).</title>
        <authorList>
            <person name="Hart S.F.M."/>
            <person name="Yonemitsu M.A."/>
            <person name="Giersch R.M."/>
            <person name="Beal B.F."/>
            <person name="Arriagada G."/>
            <person name="Davis B.W."/>
            <person name="Ostrander E.A."/>
            <person name="Goff S.P."/>
            <person name="Metzger M.J."/>
        </authorList>
    </citation>
    <scope>NUCLEOTIDE SEQUENCE</scope>
    <source>
        <strain evidence="10">MELC-2E11</strain>
        <tissue evidence="10">Siphon/mantle</tissue>
    </source>
</reference>
<evidence type="ECO:0000256" key="4">
    <source>
        <dbReference type="ARBA" id="ARBA00023136"/>
    </source>
</evidence>
<comment type="subcellular location">
    <subcellularLocation>
        <location evidence="1">Membrane</location>
    </subcellularLocation>
</comment>
<dbReference type="SUPFAM" id="SSF49723">
    <property type="entry name" value="Lipase/lipooxygenase domain (PLAT/LH2 domain)"/>
    <property type="match status" value="1"/>
</dbReference>
<dbReference type="InterPro" id="IPR037516">
    <property type="entry name" value="Tripartite_DENN"/>
</dbReference>
<dbReference type="EMBL" id="CP111017">
    <property type="protein sequence ID" value="WAR09196.1"/>
    <property type="molecule type" value="Genomic_DNA"/>
</dbReference>
<dbReference type="PANTHER" id="PTHR46070">
    <property type="entry name" value="PINSTRIPE, ISOFORM A"/>
    <property type="match status" value="1"/>
</dbReference>
<dbReference type="PROSITE" id="PS50211">
    <property type="entry name" value="DENN"/>
    <property type="match status" value="1"/>
</dbReference>
<dbReference type="SMART" id="SM00799">
    <property type="entry name" value="DENN"/>
    <property type="match status" value="1"/>
</dbReference>
<dbReference type="Gene3D" id="1.20.58.900">
    <property type="match status" value="4"/>
</dbReference>
<evidence type="ECO:0000313" key="10">
    <source>
        <dbReference type="EMBL" id="WAR09196.1"/>
    </source>
</evidence>
<evidence type="ECO:0000313" key="11">
    <source>
        <dbReference type="Proteomes" id="UP001164746"/>
    </source>
</evidence>
<sequence>EHLQCPPLQRPYKSRVLANYPDSLPWNPIDRDAVGMLCLPKGLSFRTERQCHKPQFHSFIITREDGSKLYGSSYIFFEEVTNVQICAAMQTLQHMYEAERGGGLITSITSTQSLQEPLLDHSPLLDDRDIDTTESYDIKTDRLYVTKSICLISQVQFVSAPRTFLKQLAESVHKPIANQLPLEAYIYNQLYDVPMPPPGRSMKFYGVTSPIFCQRPSTGELPLFDFSLWDLVRLLGLDHLVQLLVSVLLEHQILLFSSDYHRLMLVAESMVTLVFPFSWQHVYVPILPASLQHFLDAPVPYIMGLHHGEDDMDKPQLPNEANLCFVDIDNNTVEVPEDLPAFPFEQELKEELYQAIVSSKERMLKETFTDSVISSPKRRPNPRQLSNTNADVELSMRKNYSSPGLEKMEILQQSEAWSKISAIAKKTGVWNKDFGTYEMEVSPKLAKEEEAKEKFTDSSKMPARELEELKFNNAIREIFLNRFVNMFCWYEEFVILNSQDLDSWLTNRESMQNFDKASFLSDQPESYLPFMSPFLETQMFASLIDNKIISNWEDSDASLKVFESRVKTLKEGLDISSHRSQTYLPCSKLKDTEILIEKRSNYIDHIGKKPGLPEDVTPPPELQLGFFPILVKDILNSEANIKPKMDGAKWRRKDRLLQQSEHLKLNSRQRETFSWHHLQKFLAEARSKLVQPRLTEMAAGGMAQTNWKFVETLLKECKTKTKRMLVEKMGQEAVELGHSEGNLTGVEENTLIASLCDLLERIWSHGLQTKKVELGHSEGILTGGGGGGGEENTLIARLCDLLERIVSLGLKTKKVELGHSEGNLTGVEGNTLIASLCDLQERIWSHGLQAKTGKSALWSHVLNFVEIEEGNEGKPVNPDLLSPGKFHPSLTLGWLSPLWDNNLCMSQWEYLFVDFTVLVPTGLKSQTTNIRRSRSLADLNSSLTDIYATLCNLSSMALPEGEKTPRRGHRRTGSRGNIERVQEMGNIKTDVGRARAWVRLALEKKLLSSHLKELLSDSYLLRNLYKRYAFLRCEDEREQFLYHLLSLNAMDYFCFTNAYTNTVVPYRVLIYPSLKFGCTTTSANPWITFAGHMGETGIIEIPKGVLEFCVEHKNLGVLTTLRIGHDNSGITPKWLIEYVLIRNEISGHTYKFVCGRWLGKGVEDGSIERLLVAELLSQNSQAGELLSAVTSPPRATSPVSVRSPAEPGTTGNLTIPDIQEMLGHAVNGLIKHFYRSEKERGNLTYLLWGLRPGTVYRAYIPRGNLTYLLCGDKGLVQCIELIFLYGFRSSRLFRNKFYTWDYLERVRSHLEPSMSREGGRRRKEAEVALFWALSSLLSKINEDAESVGKDGKFQIFVCVGIRDHTLQSWLPMIARNVITAQMYEEKSFMRDNDLITFITHILDTLNDFNIVLEPSLVRGLDI</sequence>
<protein>
    <submittedName>
        <fullName evidence="10">DEN5A-like protein</fullName>
    </submittedName>
</protein>
<evidence type="ECO:0000259" key="9">
    <source>
        <dbReference type="PROSITE" id="PS50826"/>
    </source>
</evidence>
<dbReference type="CDD" id="cd17678">
    <property type="entry name" value="RUN2_DENND5"/>
    <property type="match status" value="1"/>
</dbReference>
<dbReference type="PROSITE" id="PS50826">
    <property type="entry name" value="RUN"/>
    <property type="match status" value="2"/>
</dbReference>
<evidence type="ECO:0000259" key="8">
    <source>
        <dbReference type="PROSITE" id="PS50211"/>
    </source>
</evidence>
<dbReference type="PANTHER" id="PTHR46070:SF1">
    <property type="entry name" value="PINSTRIPE, ISOFORM A"/>
    <property type="match status" value="1"/>
</dbReference>
<dbReference type="Gene3D" id="3.30.450.200">
    <property type="match status" value="1"/>
</dbReference>
<dbReference type="InterPro" id="IPR005113">
    <property type="entry name" value="uDENN_dom"/>
</dbReference>
<dbReference type="SMART" id="SM00800">
    <property type="entry name" value="uDENN"/>
    <property type="match status" value="1"/>
</dbReference>
<evidence type="ECO:0000256" key="6">
    <source>
        <dbReference type="SAM" id="MobiDB-lite"/>
    </source>
</evidence>
<dbReference type="InterPro" id="IPR001194">
    <property type="entry name" value="cDENN_dom"/>
</dbReference>
<dbReference type="InterPro" id="IPR047277">
    <property type="entry name" value="PLAT_RAB6IP1"/>
</dbReference>
<dbReference type="Pfam" id="PF03455">
    <property type="entry name" value="dDENN"/>
    <property type="match status" value="1"/>
</dbReference>